<protein>
    <submittedName>
        <fullName evidence="2">Aminopeptidase C</fullName>
    </submittedName>
</protein>
<dbReference type="AlphaFoldDB" id="A0A6A5ZZY7"/>
<dbReference type="EMBL" id="ML977519">
    <property type="protein sequence ID" value="KAF2124463.1"/>
    <property type="molecule type" value="Genomic_DNA"/>
</dbReference>
<dbReference type="PANTHER" id="PTHR43056:SF5">
    <property type="entry name" value="PEPTIDASE S9 PROLYL OLIGOPEPTIDASE CATALYTIC DOMAIN-CONTAINING PROTEIN"/>
    <property type="match status" value="1"/>
</dbReference>
<dbReference type="GeneID" id="54409565"/>
<dbReference type="GO" id="GO:0006508">
    <property type="term" value="P:proteolysis"/>
    <property type="evidence" value="ECO:0007669"/>
    <property type="project" value="InterPro"/>
</dbReference>
<dbReference type="SUPFAM" id="SSF53474">
    <property type="entry name" value="alpha/beta-Hydrolases"/>
    <property type="match status" value="1"/>
</dbReference>
<dbReference type="Gene3D" id="2.120.10.30">
    <property type="entry name" value="TolB, C-terminal domain"/>
    <property type="match status" value="1"/>
</dbReference>
<dbReference type="InterPro" id="IPR029058">
    <property type="entry name" value="AB_hydrolase_fold"/>
</dbReference>
<evidence type="ECO:0000313" key="2">
    <source>
        <dbReference type="EMBL" id="KAF2124463.1"/>
    </source>
</evidence>
<dbReference type="GO" id="GO:0008236">
    <property type="term" value="F:serine-type peptidase activity"/>
    <property type="evidence" value="ECO:0007669"/>
    <property type="project" value="InterPro"/>
</dbReference>
<dbReference type="RefSeq" id="XP_033518856.1">
    <property type="nucleotide sequence ID" value="XM_033669133.1"/>
</dbReference>
<evidence type="ECO:0000313" key="3">
    <source>
        <dbReference type="Proteomes" id="UP000799771"/>
    </source>
</evidence>
<dbReference type="GO" id="GO:0004177">
    <property type="term" value="F:aminopeptidase activity"/>
    <property type="evidence" value="ECO:0007669"/>
    <property type="project" value="UniProtKB-KW"/>
</dbReference>
<keyword evidence="2" id="KW-0378">Hydrolase</keyword>
<dbReference type="Proteomes" id="UP000799771">
    <property type="component" value="Unassembled WGS sequence"/>
</dbReference>
<gene>
    <name evidence="2" type="ORF">P153DRAFT_370886</name>
</gene>
<dbReference type="Gene3D" id="3.40.50.1820">
    <property type="entry name" value="alpha/beta hydrolase"/>
    <property type="match status" value="1"/>
</dbReference>
<dbReference type="SUPFAM" id="SSF82171">
    <property type="entry name" value="DPP6 N-terminal domain-like"/>
    <property type="match status" value="1"/>
</dbReference>
<reference evidence="2" key="1">
    <citation type="journal article" date="2020" name="Stud. Mycol.">
        <title>101 Dothideomycetes genomes: a test case for predicting lifestyles and emergence of pathogens.</title>
        <authorList>
            <person name="Haridas S."/>
            <person name="Albert R."/>
            <person name="Binder M."/>
            <person name="Bloem J."/>
            <person name="Labutti K."/>
            <person name="Salamov A."/>
            <person name="Andreopoulos B."/>
            <person name="Baker S."/>
            <person name="Barry K."/>
            <person name="Bills G."/>
            <person name="Bluhm B."/>
            <person name="Cannon C."/>
            <person name="Castanera R."/>
            <person name="Culley D."/>
            <person name="Daum C."/>
            <person name="Ezra D."/>
            <person name="Gonzalez J."/>
            <person name="Henrissat B."/>
            <person name="Kuo A."/>
            <person name="Liang C."/>
            <person name="Lipzen A."/>
            <person name="Lutzoni F."/>
            <person name="Magnuson J."/>
            <person name="Mondo S."/>
            <person name="Nolan M."/>
            <person name="Ohm R."/>
            <person name="Pangilinan J."/>
            <person name="Park H.-J."/>
            <person name="Ramirez L."/>
            <person name="Alfaro M."/>
            <person name="Sun H."/>
            <person name="Tritt A."/>
            <person name="Yoshinaga Y."/>
            <person name="Zwiers L.-H."/>
            <person name="Turgeon B."/>
            <person name="Goodwin S."/>
            <person name="Spatafora J."/>
            <person name="Crous P."/>
            <person name="Grigoriev I."/>
        </authorList>
    </citation>
    <scope>NUCLEOTIDE SEQUENCE</scope>
    <source>
        <strain evidence="2">CBS 119687</strain>
    </source>
</reference>
<dbReference type="InterPro" id="IPR050585">
    <property type="entry name" value="Xaa-Pro_dipeptidyl-ppase/CocE"/>
</dbReference>
<keyword evidence="2" id="KW-0645">Protease</keyword>
<evidence type="ECO:0000259" key="1">
    <source>
        <dbReference type="Pfam" id="PF00326"/>
    </source>
</evidence>
<dbReference type="InterPro" id="IPR001375">
    <property type="entry name" value="Peptidase_S9_cat"/>
</dbReference>
<keyword evidence="3" id="KW-1185">Reference proteome</keyword>
<dbReference type="PANTHER" id="PTHR43056">
    <property type="entry name" value="PEPTIDASE S9 PROLYL OLIGOPEPTIDASE"/>
    <property type="match status" value="1"/>
</dbReference>
<dbReference type="InterPro" id="IPR011042">
    <property type="entry name" value="6-blade_b-propeller_TolB-like"/>
</dbReference>
<dbReference type="Pfam" id="PF00326">
    <property type="entry name" value="Peptidase_S9"/>
    <property type="match status" value="1"/>
</dbReference>
<accession>A0A6A5ZZY7</accession>
<organism evidence="2 3">
    <name type="scientific">Dothidotthia symphoricarpi CBS 119687</name>
    <dbReference type="NCBI Taxonomy" id="1392245"/>
    <lineage>
        <taxon>Eukaryota</taxon>
        <taxon>Fungi</taxon>
        <taxon>Dikarya</taxon>
        <taxon>Ascomycota</taxon>
        <taxon>Pezizomycotina</taxon>
        <taxon>Dothideomycetes</taxon>
        <taxon>Pleosporomycetidae</taxon>
        <taxon>Pleosporales</taxon>
        <taxon>Dothidotthiaceae</taxon>
        <taxon>Dothidotthia</taxon>
    </lineage>
</organism>
<keyword evidence="2" id="KW-0031">Aminopeptidase</keyword>
<proteinExistence type="predicted"/>
<feature type="domain" description="Peptidase S9 prolyl oligopeptidase catalytic" evidence="1">
    <location>
        <begin position="439"/>
        <end position="664"/>
    </location>
</feature>
<name>A0A6A5ZZY7_9PLEO</name>
<dbReference type="OrthoDB" id="43744at2759"/>
<sequence>MRQPRSFGAWESGISPEILSGEVVSLSAPRVDTARNHIYYLEADCDGHGRIMRTEVLPHRKILPDKYNVGSSVNGYGGGAFIVDCDGRVVFVDGVTNAVNRTGTEAHDVETLIHSLNAKFADLCPHPSSASFVLALREEESHGKTRPDTSIVLIDTVSKTYKVVQSGADFYSHARFSPDGQHVCWLEWNFPHMQWTGAILKVAEFRNSYFVNARQVVSDIGVGQPRWGTSGTLYFASERSGYQQLYAVSLESNASRWLRFKELEQCEFAGAEFWLSSLTYFELSEDKIVATYTRDATSFVAVLDLATGKHIDLDLEINDIAYDAMQRIDDYEFLVIGASASCPPALYRISLDPETLHVKNTTVLARSLNMCRIPRGSLSTPKPFNFPRSSPDADTNPALEHGHAFLMLPTSPWYCSIPGKLPPCIVFAHGGPTKHHRPSVNLESQFMTSRGFAVVLLNHVGSTGYGGTYRDAMNGMWGVSDVQDAVDCVNALVRRGVVDRARIGITGGSAGGYLTLQAMCTAPETWAAGISICGISDMRAFARDTHKFESCYDQVLVRDIASQRHDGVNEDALYAARSPVAHAARLRAPLLLLQGTVDPVVLPNQATMFEEAAKCHLSKEKMNGFIADEAVKLVMYENEGHGFHLASSKKHSLEEQEAWWLRSLCGKRYSLA</sequence>